<protein>
    <submittedName>
        <fullName evidence="2">Uncharacterized protein</fullName>
    </submittedName>
</protein>
<evidence type="ECO:0000256" key="1">
    <source>
        <dbReference type="SAM" id="MobiDB-lite"/>
    </source>
</evidence>
<keyword evidence="3" id="KW-1185">Reference proteome</keyword>
<dbReference type="AlphaFoldDB" id="K1WRU9"/>
<comment type="caution">
    <text evidence="2">The sequence shown here is derived from an EMBL/GenBank/DDBJ whole genome shotgun (WGS) entry which is preliminary data.</text>
</comment>
<dbReference type="OrthoDB" id="5565328at2759"/>
<feature type="compositionally biased region" description="Basic and acidic residues" evidence="1">
    <location>
        <begin position="9"/>
        <end position="22"/>
    </location>
</feature>
<name>K1WRU9_TRIAC</name>
<proteinExistence type="predicted"/>
<dbReference type="InParanoid" id="K1WRU9"/>
<dbReference type="HOGENOM" id="CLU_025812_0_0_1"/>
<dbReference type="eggNOG" id="ENOG502REBF">
    <property type="taxonomic scope" value="Eukaryota"/>
</dbReference>
<reference evidence="2 3" key="1">
    <citation type="journal article" date="2012" name="Eukaryot. Cell">
        <title>Genome sequence of the Trichosporon asahii environmental strain CBS 8904.</title>
        <authorList>
            <person name="Yang R.Y."/>
            <person name="Li H.T."/>
            <person name="Zhu H."/>
            <person name="Zhou G.P."/>
            <person name="Wang M."/>
            <person name="Wang L."/>
        </authorList>
    </citation>
    <scope>NUCLEOTIDE SEQUENCE [LARGE SCALE GENOMIC DNA]</scope>
    <source>
        <strain evidence="2 3">CBS 8904</strain>
    </source>
</reference>
<dbReference type="EMBL" id="AMBO01000241">
    <property type="protein sequence ID" value="EKD03709.1"/>
    <property type="molecule type" value="Genomic_DNA"/>
</dbReference>
<feature type="region of interest" description="Disordered" evidence="1">
    <location>
        <begin position="659"/>
        <end position="681"/>
    </location>
</feature>
<gene>
    <name evidence="2" type="ORF">A1Q2_01935</name>
</gene>
<evidence type="ECO:0000313" key="3">
    <source>
        <dbReference type="Proteomes" id="UP000006757"/>
    </source>
</evidence>
<feature type="region of interest" description="Disordered" evidence="1">
    <location>
        <begin position="1"/>
        <end position="42"/>
    </location>
</feature>
<sequence length="681" mass="76511">MTTPPSPKRPREERERTRETPMKRPKTAPTPPQYADSRSGKDEIPTPALLYHLALSAHAAAHRHYTQAFVPPHVQLSDAPLPLESGPYVSDPHALSTALGLLVAALDMLQAALHTPALSDVEHAAFGAEFAHIGIKVLETVASVQRLRSESVLAIDEKRLLADVDDTIKTSRSPHTRRFKYALELASARFAFMNIKVGRRVIKSALATTPHEAFIHRYQLQLLLLQTLEDSQSNDFFSAAEDLILVEFCHLAHLRALFVLRKWDRLEAAMRECATVFGLPCNPQEVPEVAGSGSSNERLWRTIVTIHYLSFRALYEGRSGEDSTAKACIAKLFIVMDMAEEKGTLRKLRANGGIVKTTPVNILWGLAHLVTITRSYCTLRTSAASRTRRAKESYGISDSRHEVMILRAEIMMEQALAHIFRTELEEADKEILAHLRDTNLFKTYFPQVCMLHGQLAHQLGLAEVADRYYSTAKGSVAAGSEFGLVVEVNRLAAIGELEQVTEDPKRMHTVNVLADQCRSGDNMAFHAMGNFLSSIADPERVRKLTTAYKQAKRINFRMLYALIFAFTTGIHLYGDQERQLRQLETGRDMTKLLGGQERDDEVGQPILGYWYTFKLIKLYRLTQRLEEEAKMKESYAKHAARIKEMKAFGAKRFANLPARRRKERVPSSLGKEVATASTTDH</sequence>
<dbReference type="OMA" id="WRTIVTI"/>
<dbReference type="Proteomes" id="UP000006757">
    <property type="component" value="Unassembled WGS sequence"/>
</dbReference>
<evidence type="ECO:0000313" key="2">
    <source>
        <dbReference type="EMBL" id="EKD03709.1"/>
    </source>
</evidence>
<organism evidence="2 3">
    <name type="scientific">Trichosporon asahii var. asahii (strain CBS 8904)</name>
    <name type="common">Yeast</name>
    <dbReference type="NCBI Taxonomy" id="1220162"/>
    <lineage>
        <taxon>Eukaryota</taxon>
        <taxon>Fungi</taxon>
        <taxon>Dikarya</taxon>
        <taxon>Basidiomycota</taxon>
        <taxon>Agaricomycotina</taxon>
        <taxon>Tremellomycetes</taxon>
        <taxon>Trichosporonales</taxon>
        <taxon>Trichosporonaceae</taxon>
        <taxon>Trichosporon</taxon>
    </lineage>
</organism>
<accession>K1WRU9</accession>